<feature type="coiled-coil region" evidence="3">
    <location>
        <begin position="17"/>
        <end position="44"/>
    </location>
</feature>
<keyword evidence="3" id="KW-0175">Coiled coil</keyword>
<dbReference type="PANTHER" id="PTHR44858">
    <property type="entry name" value="TETRATRICOPEPTIDE REPEAT PROTEIN 6"/>
    <property type="match status" value="1"/>
</dbReference>
<organism evidence="5 6">
    <name type="scientific">Fibrivirga algicola</name>
    <dbReference type="NCBI Taxonomy" id="2950420"/>
    <lineage>
        <taxon>Bacteria</taxon>
        <taxon>Pseudomonadati</taxon>
        <taxon>Bacteroidota</taxon>
        <taxon>Cytophagia</taxon>
        <taxon>Cytophagales</taxon>
        <taxon>Spirosomataceae</taxon>
        <taxon>Fibrivirga</taxon>
    </lineage>
</organism>
<dbReference type="PANTHER" id="PTHR44858:SF1">
    <property type="entry name" value="UDP-N-ACETYLGLUCOSAMINE--PEPTIDE N-ACETYLGLUCOSAMINYLTRANSFERASE SPINDLY-RELATED"/>
    <property type="match status" value="1"/>
</dbReference>
<keyword evidence="4" id="KW-1133">Transmembrane helix</keyword>
<evidence type="ECO:0000256" key="2">
    <source>
        <dbReference type="ARBA" id="ARBA00022803"/>
    </source>
</evidence>
<name>A0ABX0QDJ0_9BACT</name>
<feature type="transmembrane region" description="Helical" evidence="4">
    <location>
        <begin position="207"/>
        <end position="224"/>
    </location>
</feature>
<keyword evidence="4" id="KW-0472">Membrane</keyword>
<keyword evidence="1" id="KW-0677">Repeat</keyword>
<dbReference type="RefSeq" id="WP_166690860.1">
    <property type="nucleotide sequence ID" value="NZ_WAEL01000001.1"/>
</dbReference>
<evidence type="ECO:0000313" key="6">
    <source>
        <dbReference type="Proteomes" id="UP000606008"/>
    </source>
</evidence>
<proteinExistence type="predicted"/>
<keyword evidence="6" id="KW-1185">Reference proteome</keyword>
<evidence type="ECO:0000256" key="4">
    <source>
        <dbReference type="SAM" id="Phobius"/>
    </source>
</evidence>
<dbReference type="SUPFAM" id="SSF48452">
    <property type="entry name" value="TPR-like"/>
    <property type="match status" value="1"/>
</dbReference>
<feature type="transmembrane region" description="Helical" evidence="4">
    <location>
        <begin position="183"/>
        <end position="201"/>
    </location>
</feature>
<keyword evidence="4" id="KW-0812">Transmembrane</keyword>
<reference evidence="6" key="2">
    <citation type="submission" date="2023-07" db="EMBL/GenBank/DDBJ databases">
        <authorList>
            <person name="Jung D.-H."/>
        </authorList>
    </citation>
    <scope>NUCLEOTIDE SEQUENCE [LARGE SCALE GENOMIC DNA]</scope>
    <source>
        <strain evidence="6">JA-25</strain>
    </source>
</reference>
<gene>
    <name evidence="5" type="ORF">F7231_03150</name>
</gene>
<dbReference type="InterPro" id="IPR019734">
    <property type="entry name" value="TPR_rpt"/>
</dbReference>
<dbReference type="Gene3D" id="1.25.40.10">
    <property type="entry name" value="Tetratricopeptide repeat domain"/>
    <property type="match status" value="2"/>
</dbReference>
<dbReference type="InterPro" id="IPR011990">
    <property type="entry name" value="TPR-like_helical_dom_sf"/>
</dbReference>
<evidence type="ECO:0000313" key="5">
    <source>
        <dbReference type="EMBL" id="NID09157.1"/>
    </source>
</evidence>
<dbReference type="Proteomes" id="UP000606008">
    <property type="component" value="Unassembled WGS sequence"/>
</dbReference>
<dbReference type="EMBL" id="WAEL01000001">
    <property type="protein sequence ID" value="NID09157.1"/>
    <property type="molecule type" value="Genomic_DNA"/>
</dbReference>
<evidence type="ECO:0000256" key="3">
    <source>
        <dbReference type="SAM" id="Coils"/>
    </source>
</evidence>
<dbReference type="SMART" id="SM00028">
    <property type="entry name" value="TPR"/>
    <property type="match status" value="3"/>
</dbReference>
<protein>
    <submittedName>
        <fullName evidence="5">Tetratricopeptide repeat protein</fullName>
    </submittedName>
</protein>
<dbReference type="Pfam" id="PF13432">
    <property type="entry name" value="TPR_16"/>
    <property type="match status" value="2"/>
</dbReference>
<keyword evidence="2" id="KW-0802">TPR repeat</keyword>
<comment type="caution">
    <text evidence="5">The sequence shown here is derived from an EMBL/GenBank/DDBJ whole genome shotgun (WGS) entry which is preliminary data.</text>
</comment>
<sequence>MIELLTIATFVGYIIYLRKYADQRSTAEKQADQLREGIDLYQADQFAAALAYFNQAIQAQPKLGVAYLYRARIYRVLGDSKAALHDLETGKSYDDTIADLHLETGQIHYQSGDYTAAFQDFDKAVFHGATADAYQWRGLTRQRTGQSEEAARDLAKAESVVAAVQAVPGTSQAAKTGFANRSFLINAACTMANALLLLYVIKESSVIHWPYLLAAFSAGAIGFAEPRKGWALAILQAVLIWMGYMYVVGPSESSVDREVELFSLYGAMGLTFAGSFLGSILKRAQAGS</sequence>
<reference evidence="6" key="1">
    <citation type="submission" date="2019-09" db="EMBL/GenBank/DDBJ databases">
        <authorList>
            <person name="Jung D.-H."/>
        </authorList>
    </citation>
    <scope>NUCLEOTIDE SEQUENCE [LARGE SCALE GENOMIC DNA]</scope>
    <source>
        <strain evidence="6">JA-25</strain>
    </source>
</reference>
<feature type="transmembrane region" description="Helical" evidence="4">
    <location>
        <begin position="261"/>
        <end position="281"/>
    </location>
</feature>
<feature type="transmembrane region" description="Helical" evidence="4">
    <location>
        <begin position="231"/>
        <end position="249"/>
    </location>
</feature>
<accession>A0ABX0QDJ0</accession>
<dbReference type="InterPro" id="IPR050498">
    <property type="entry name" value="Ycf3"/>
</dbReference>
<evidence type="ECO:0000256" key="1">
    <source>
        <dbReference type="ARBA" id="ARBA00022737"/>
    </source>
</evidence>